<keyword evidence="3" id="KW-1185">Reference proteome</keyword>
<organism evidence="2 3">
    <name type="scientific">Dovyalis caffra</name>
    <dbReference type="NCBI Taxonomy" id="77055"/>
    <lineage>
        <taxon>Eukaryota</taxon>
        <taxon>Viridiplantae</taxon>
        <taxon>Streptophyta</taxon>
        <taxon>Embryophyta</taxon>
        <taxon>Tracheophyta</taxon>
        <taxon>Spermatophyta</taxon>
        <taxon>Magnoliopsida</taxon>
        <taxon>eudicotyledons</taxon>
        <taxon>Gunneridae</taxon>
        <taxon>Pentapetalae</taxon>
        <taxon>rosids</taxon>
        <taxon>fabids</taxon>
        <taxon>Malpighiales</taxon>
        <taxon>Salicaceae</taxon>
        <taxon>Flacourtieae</taxon>
        <taxon>Dovyalis</taxon>
    </lineage>
</organism>
<evidence type="ECO:0000313" key="2">
    <source>
        <dbReference type="EMBL" id="CAK7323674.1"/>
    </source>
</evidence>
<feature type="region of interest" description="Disordered" evidence="1">
    <location>
        <begin position="31"/>
        <end position="66"/>
    </location>
</feature>
<evidence type="ECO:0000313" key="3">
    <source>
        <dbReference type="Proteomes" id="UP001314170"/>
    </source>
</evidence>
<proteinExistence type="predicted"/>
<comment type="caution">
    <text evidence="2">The sequence shown here is derived from an EMBL/GenBank/DDBJ whole genome shotgun (WGS) entry which is preliminary data.</text>
</comment>
<gene>
    <name evidence="2" type="ORF">DCAF_LOCUS1303</name>
</gene>
<sequence length="194" mass="21778">MSEEKYTRMVGASCKQESIDDRETILRARHARKERKGRGGERSCGIGDHSNYAYGRPDSLHTGGDDDFKQVEQEELSTSILSPMKWVVFFRATYLCDPNNNKENIPPFSANQTDPFLANVPPTKKTFKRRVRQPLADITHLFKNSAQSGLAEENGSTATLASSVSVCVSNSRKRKAFEEAEEFCGPRSPRIGFR</sequence>
<dbReference type="EMBL" id="CAWUPB010000130">
    <property type="protein sequence ID" value="CAK7323674.1"/>
    <property type="molecule type" value="Genomic_DNA"/>
</dbReference>
<dbReference type="AlphaFoldDB" id="A0AAV1QRM7"/>
<accession>A0AAV1QRM7</accession>
<dbReference type="Proteomes" id="UP001314170">
    <property type="component" value="Unassembled WGS sequence"/>
</dbReference>
<name>A0AAV1QRM7_9ROSI</name>
<evidence type="ECO:0008006" key="4">
    <source>
        <dbReference type="Google" id="ProtNLM"/>
    </source>
</evidence>
<evidence type="ECO:0000256" key="1">
    <source>
        <dbReference type="SAM" id="MobiDB-lite"/>
    </source>
</evidence>
<protein>
    <recommendedName>
        <fullName evidence="4">Breast cancer susceptibility 1</fullName>
    </recommendedName>
</protein>
<reference evidence="2 3" key="1">
    <citation type="submission" date="2024-01" db="EMBL/GenBank/DDBJ databases">
        <authorList>
            <person name="Waweru B."/>
        </authorList>
    </citation>
    <scope>NUCLEOTIDE SEQUENCE [LARGE SCALE GENOMIC DNA]</scope>
</reference>